<keyword evidence="3" id="KW-1185">Reference proteome</keyword>
<dbReference type="RefSeq" id="WP_336496627.1">
    <property type="nucleotide sequence ID" value="NZ_JBAWSY010000002.1"/>
</dbReference>
<reference evidence="2 3" key="1">
    <citation type="submission" date="2024-01" db="EMBL/GenBank/DDBJ databases">
        <title>Seven novel Bacillus-like species.</title>
        <authorList>
            <person name="Liu G."/>
        </authorList>
    </citation>
    <scope>NUCLEOTIDE SEQUENCE [LARGE SCALE GENOMIC DNA]</scope>
    <source>
        <strain evidence="2 3">FJAT-51614</strain>
    </source>
</reference>
<organism evidence="2 3">
    <name type="scientific">Psychrobacillus mangrovi</name>
    <dbReference type="NCBI Taxonomy" id="3117745"/>
    <lineage>
        <taxon>Bacteria</taxon>
        <taxon>Bacillati</taxon>
        <taxon>Bacillota</taxon>
        <taxon>Bacilli</taxon>
        <taxon>Bacillales</taxon>
        <taxon>Bacillaceae</taxon>
        <taxon>Psychrobacillus</taxon>
    </lineage>
</organism>
<name>A0ABU8F265_9BACI</name>
<comment type="caution">
    <text evidence="2">The sequence shown here is derived from an EMBL/GenBank/DDBJ whole genome shotgun (WGS) entry which is preliminary data.</text>
</comment>
<proteinExistence type="predicted"/>
<dbReference type="InterPro" id="IPR013668">
    <property type="entry name" value="RNase_R_HTH_12"/>
</dbReference>
<evidence type="ECO:0000313" key="2">
    <source>
        <dbReference type="EMBL" id="MEI4769082.1"/>
    </source>
</evidence>
<dbReference type="Pfam" id="PF08461">
    <property type="entry name" value="WHD_RNase_R"/>
    <property type="match status" value="1"/>
</dbReference>
<protein>
    <submittedName>
        <fullName evidence="2">Winged-helix domain-containing protein</fullName>
    </submittedName>
</protein>
<sequence length="344" mass="39630">MIKLKRKVHVISRQESYLNIIAYQLLEILGDKIELSALTIQQLTMNIITEQDIVVLSKETLKGITRPFIPDSCPVIVANREVNIIGTKELLKLPKGRQILVINDTVERAEETAISLENIYFEHEYIAYDLMQSIPSDMDVIVTPGEMGLVPKQFENVIDIGPRTLDFKTILKIANLLNEGSDRYALMNRFIKSQLSLAEGLYAKQNFHYEKSLMKQDSEQLSENTRTDSEMTLSEKEIILIINKIEEHGFLEESMEILEIYKEGKKNFESFGRTKVKLKLRENGIHLTDQQLRLRMEVLQYLGLINARQGRGGAKISDKGEDFLKYHKDFAIKNLSGLYREINY</sequence>
<feature type="domain" description="Ribonuclease R winged-helix" evidence="1">
    <location>
        <begin position="255"/>
        <end position="324"/>
    </location>
</feature>
<evidence type="ECO:0000259" key="1">
    <source>
        <dbReference type="Pfam" id="PF08461"/>
    </source>
</evidence>
<evidence type="ECO:0000313" key="3">
    <source>
        <dbReference type="Proteomes" id="UP001364890"/>
    </source>
</evidence>
<dbReference type="Proteomes" id="UP001364890">
    <property type="component" value="Unassembled WGS sequence"/>
</dbReference>
<accession>A0ABU8F265</accession>
<gene>
    <name evidence="2" type="ORF">WAX74_05330</name>
</gene>
<dbReference type="EMBL" id="JBAWSY010000002">
    <property type="protein sequence ID" value="MEI4769082.1"/>
    <property type="molecule type" value="Genomic_DNA"/>
</dbReference>